<dbReference type="RefSeq" id="WP_008862827.1">
    <property type="nucleotide sequence ID" value="NZ_JH815205.1"/>
</dbReference>
<dbReference type="EMBL" id="ADLE01000016">
    <property type="protein sequence ID" value="EJZ62526.1"/>
    <property type="molecule type" value="Genomic_DNA"/>
</dbReference>
<dbReference type="PATRIC" id="fig|742726.3.peg.2552"/>
<reference evidence="1 2" key="1">
    <citation type="submission" date="2012-08" db="EMBL/GenBank/DDBJ databases">
        <title>The Genome Sequence of Barnesiella intestinihominis YIT 11860.</title>
        <authorList>
            <consortium name="The Broad Institute Genome Sequencing Platform"/>
            <person name="Earl A."/>
            <person name="Ward D."/>
            <person name="Feldgarden M."/>
            <person name="Gevers D."/>
            <person name="Morotomi M."/>
            <person name="Walker B."/>
            <person name="Young S.K."/>
            <person name="Zeng Q."/>
            <person name="Gargeya S."/>
            <person name="Fitzgerald M."/>
            <person name="Haas B."/>
            <person name="Abouelleil A."/>
            <person name="Alvarado L."/>
            <person name="Arachchi H.M."/>
            <person name="Berlin A.M."/>
            <person name="Chapman S.B."/>
            <person name="Goldberg J."/>
            <person name="Griggs A."/>
            <person name="Gujja S."/>
            <person name="Hansen M."/>
            <person name="Howarth C."/>
            <person name="Imamovic A."/>
            <person name="Larimer J."/>
            <person name="McCowen C."/>
            <person name="Montmayeur A."/>
            <person name="Murphy C."/>
            <person name="Neiman D."/>
            <person name="Pearson M."/>
            <person name="Priest M."/>
            <person name="Roberts A."/>
            <person name="Saif S."/>
            <person name="Shea T."/>
            <person name="Sisk P."/>
            <person name="Sykes S."/>
            <person name="Wortman J."/>
            <person name="Nusbaum C."/>
            <person name="Birren B."/>
        </authorList>
    </citation>
    <scope>NUCLEOTIDE SEQUENCE [LARGE SCALE GENOMIC DNA]</scope>
    <source>
        <strain evidence="1 2">YIT 11860</strain>
    </source>
</reference>
<dbReference type="OrthoDB" id="1089790at2"/>
<dbReference type="SUPFAM" id="SSF49265">
    <property type="entry name" value="Fibronectin type III"/>
    <property type="match status" value="1"/>
</dbReference>
<gene>
    <name evidence="1" type="ORF">HMPREF9448_02441</name>
</gene>
<name>K0WWA3_9BACT</name>
<dbReference type="AlphaFoldDB" id="K0WWA3"/>
<dbReference type="Proteomes" id="UP000006044">
    <property type="component" value="Unassembled WGS sequence"/>
</dbReference>
<dbReference type="SUPFAM" id="SSF49785">
    <property type="entry name" value="Galactose-binding domain-like"/>
    <property type="match status" value="1"/>
</dbReference>
<organism evidence="1 2">
    <name type="scientific">Barnesiella intestinihominis YIT 11860</name>
    <dbReference type="NCBI Taxonomy" id="742726"/>
    <lineage>
        <taxon>Bacteria</taxon>
        <taxon>Pseudomonadati</taxon>
        <taxon>Bacteroidota</taxon>
        <taxon>Bacteroidia</taxon>
        <taxon>Bacteroidales</taxon>
        <taxon>Barnesiellaceae</taxon>
        <taxon>Barnesiella</taxon>
    </lineage>
</organism>
<evidence type="ECO:0000313" key="2">
    <source>
        <dbReference type="Proteomes" id="UP000006044"/>
    </source>
</evidence>
<evidence type="ECO:0000313" key="1">
    <source>
        <dbReference type="EMBL" id="EJZ62526.1"/>
    </source>
</evidence>
<protein>
    <submittedName>
        <fullName evidence="1">Por secretion system C-terminal sorting domain-containing protein</fullName>
    </submittedName>
</protein>
<comment type="caution">
    <text evidence="1">The sequence shown here is derived from an EMBL/GenBank/DDBJ whole genome shotgun (WGS) entry which is preliminary data.</text>
</comment>
<sequence length="768" mass="85230">MKRGLLCILFVVLLTVNVSAIVVSESTPVVLINEDFSKFVEGSETAPTEQDLADESTGAIDAQYTQQAGWSGMGIFQAGGICAIAPVYNYYFYEGGYLNTPKGDYSGVITYSFRARLQEGDQSKINVVMGEGYNTIDSYAHTLTTDWQTYTGEFKKGTFDRCFIQFSAGDEDKVLIDDIKIVRIKEIIPTPKSLEATDLMREGFTAHWESSERAKDYLLSVYSKRFPDGKAPKTVKETFDTVNCTDSLISSDNPQYPEGWVVDVVTHGTRHVYTDEGNYNSASVALAFDATGDSIVTPLEDDPMDSFSFWGKTMLSGNSSKIHAEYFNGVEWKDLGYSFASSLQTGRYIDLTSSLPSDCYRVKIWFEQKNNGRVAIDDISYSCMPVRENIYVFEDKNVGPVTSYAVEGLDENLDYYYYVKASSENGVQSEPSDEIAVIGLVAPVVAAATDVTESSYTAHWEKTPKAEGYRVNNYSVYTAREDEEYVVLEEDFSKVTTSATPENPDEFESSSLVILDDYTLLPNWLFSGGLRLANGMLGGYGWQATLQTPELVLNNDTVFEVTVTAWAKVSSGWTDLYIYSENDTKTLTFEKSESKTLTVEMKNGIEKDCLRFATDGGALFFIDNIVVKQKLKAGAQVSRLENSVIVRDPETISYSFTGLQCGQYKYGYEVSAYRLLGDDLVESEFSDRQIVEYIPSGVNSLSASGAKVYAIDGKLYVQAEVPSKIEIYSISGMSVLEDSVGVGENQYDLLPGFYIVKVGNRTTKVLVK</sequence>
<proteinExistence type="predicted"/>
<dbReference type="InterPro" id="IPR008979">
    <property type="entry name" value="Galactose-bd-like_sf"/>
</dbReference>
<accession>K0WWA3</accession>
<dbReference type="GeneID" id="77849631"/>
<dbReference type="eggNOG" id="ENOG5033QZP">
    <property type="taxonomic scope" value="Bacteria"/>
</dbReference>
<dbReference type="Gene3D" id="2.60.120.260">
    <property type="entry name" value="Galactose-binding domain-like"/>
    <property type="match status" value="1"/>
</dbReference>
<dbReference type="STRING" id="742726.HMPREF9448_02441"/>
<keyword evidence="2" id="KW-1185">Reference proteome</keyword>
<dbReference type="HOGENOM" id="CLU_369538_0_0_10"/>
<dbReference type="InterPro" id="IPR036116">
    <property type="entry name" value="FN3_sf"/>
</dbReference>